<evidence type="ECO:0000313" key="3">
    <source>
        <dbReference type="EMBL" id="CAG8569304.1"/>
    </source>
</evidence>
<dbReference type="Proteomes" id="UP000789570">
    <property type="component" value="Unassembled WGS sequence"/>
</dbReference>
<evidence type="ECO:0000256" key="2">
    <source>
        <dbReference type="SAM" id="MobiDB-lite"/>
    </source>
</evidence>
<evidence type="ECO:0000256" key="1">
    <source>
        <dbReference type="SAM" id="Coils"/>
    </source>
</evidence>
<evidence type="ECO:0000313" key="4">
    <source>
        <dbReference type="Proteomes" id="UP000789570"/>
    </source>
</evidence>
<feature type="compositionally biased region" description="Polar residues" evidence="2">
    <location>
        <begin position="169"/>
        <end position="196"/>
    </location>
</feature>
<sequence>MNSRQSIKELERCNNEITAKFEEVKQESMNFNESLVRRIQQLENELSQVKHINQELWKENGRLNSKMQRNDSGSEKKHTEQVTNDESTFPQDDSVKMESLDLSAEFDRAFLLNTFPYNERVHKESDHAMIEKLQGKVKSLKDANKSMSLYIEKILNRIMEAQGFEEVLSSTPEWKNPSVPNSSKTTTTRSQSLNHNPRQKTKTKKMERRKSWSGSHDSSISQAQNSGRILNDKIIVEEPLQIYPLPSDRKSKGETITFGETSKRIQRKDSTKNTRRFSIFNWVGGATKEERKEDPFMRPMILVQENERKG</sequence>
<feature type="compositionally biased region" description="Basic residues" evidence="2">
    <location>
        <begin position="197"/>
        <end position="208"/>
    </location>
</feature>
<name>A0A9N9BIM1_9GLOM</name>
<dbReference type="PANTHER" id="PTHR38120">
    <property type="entry name" value="EXPRESSED PROTEIN"/>
    <property type="match status" value="1"/>
</dbReference>
<feature type="region of interest" description="Disordered" evidence="2">
    <location>
        <begin position="169"/>
        <end position="226"/>
    </location>
</feature>
<feature type="compositionally biased region" description="Basic and acidic residues" evidence="2">
    <location>
        <begin position="68"/>
        <end position="80"/>
    </location>
</feature>
<organism evidence="3 4">
    <name type="scientific">Funneliformis caledonium</name>
    <dbReference type="NCBI Taxonomy" id="1117310"/>
    <lineage>
        <taxon>Eukaryota</taxon>
        <taxon>Fungi</taxon>
        <taxon>Fungi incertae sedis</taxon>
        <taxon>Mucoromycota</taxon>
        <taxon>Glomeromycotina</taxon>
        <taxon>Glomeromycetes</taxon>
        <taxon>Glomerales</taxon>
        <taxon>Glomeraceae</taxon>
        <taxon>Funneliformis</taxon>
    </lineage>
</organism>
<dbReference type="PANTHER" id="PTHR38120:SF1">
    <property type="entry name" value="M PROTEIN, SEROTYPE 2.1"/>
    <property type="match status" value="1"/>
</dbReference>
<feature type="coiled-coil region" evidence="1">
    <location>
        <begin position="7"/>
        <end position="59"/>
    </location>
</feature>
<reference evidence="3" key="1">
    <citation type="submission" date="2021-06" db="EMBL/GenBank/DDBJ databases">
        <authorList>
            <person name="Kallberg Y."/>
            <person name="Tangrot J."/>
            <person name="Rosling A."/>
        </authorList>
    </citation>
    <scope>NUCLEOTIDE SEQUENCE</scope>
    <source>
        <strain evidence="3">UK204</strain>
    </source>
</reference>
<dbReference type="EMBL" id="CAJVPQ010001776">
    <property type="protein sequence ID" value="CAG8569304.1"/>
    <property type="molecule type" value="Genomic_DNA"/>
</dbReference>
<feature type="region of interest" description="Disordered" evidence="2">
    <location>
        <begin position="60"/>
        <end position="94"/>
    </location>
</feature>
<feature type="compositionally biased region" description="Polar residues" evidence="2">
    <location>
        <begin position="212"/>
        <end position="226"/>
    </location>
</feature>
<protein>
    <submittedName>
        <fullName evidence="3">437_t:CDS:1</fullName>
    </submittedName>
</protein>
<feature type="compositionally biased region" description="Polar residues" evidence="2">
    <location>
        <begin position="81"/>
        <end position="91"/>
    </location>
</feature>
<gene>
    <name evidence="3" type="ORF">FCALED_LOCUS7013</name>
</gene>
<comment type="caution">
    <text evidence="3">The sequence shown here is derived from an EMBL/GenBank/DDBJ whole genome shotgun (WGS) entry which is preliminary data.</text>
</comment>
<dbReference type="AlphaFoldDB" id="A0A9N9BIM1"/>
<keyword evidence="1" id="KW-0175">Coiled coil</keyword>
<proteinExistence type="predicted"/>
<keyword evidence="4" id="KW-1185">Reference proteome</keyword>
<accession>A0A9N9BIM1</accession>
<dbReference type="OrthoDB" id="2121319at2759"/>